<comment type="caution">
    <text evidence="2">The sequence shown here is derived from an EMBL/GenBank/DDBJ whole genome shotgun (WGS) entry which is preliminary data.</text>
</comment>
<evidence type="ECO:0000313" key="3">
    <source>
        <dbReference type="Proteomes" id="UP001549363"/>
    </source>
</evidence>
<sequence>MENEVLTMFGNITDVPGVKVGHAENKEGITGCTAILVENGAVCGVDVRGSAPGTRETDALDPINEIERVHGICLSGGSAFGLDAATGVMHFLEDQGVGVDAGIVKIPIVPSAVLFDLFIGESRTRPTAEMGYEAAKNAVVGDFANGNTGAGYGATVGKLAGPQFCMKGGLGSTSMTGQDGLVVGAIVAVNAVGDIKDPDTREILVGARNAETAQWIDSCAYLEKHGQSQALAGTNTTIGVIAVNAKLTKAEAKKIAQLTQNALARTIYPVHTMLDGDTIFVLGTGDKTYPVDYIGHLATKVMEEAIVTGVKSADKLGNVESYVSIQST</sequence>
<comment type="similarity">
    <text evidence="1">Belongs to the peptidase S58 family.</text>
</comment>
<dbReference type="Proteomes" id="UP001549363">
    <property type="component" value="Unassembled WGS sequence"/>
</dbReference>
<dbReference type="Pfam" id="PF03576">
    <property type="entry name" value="Peptidase_S58"/>
    <property type="match status" value="1"/>
</dbReference>
<dbReference type="PANTHER" id="PTHR36512:SF3">
    <property type="entry name" value="BLR5678 PROTEIN"/>
    <property type="match status" value="1"/>
</dbReference>
<dbReference type="Gene3D" id="3.60.70.12">
    <property type="entry name" value="L-amino peptidase D-ALA esterase/amidase"/>
    <property type="match status" value="1"/>
</dbReference>
<dbReference type="PANTHER" id="PTHR36512">
    <property type="entry name" value="D-AMINOPEPTIDASE"/>
    <property type="match status" value="1"/>
</dbReference>
<dbReference type="EMBL" id="JBEPSB010000004">
    <property type="protein sequence ID" value="MET4560170.1"/>
    <property type="molecule type" value="Genomic_DNA"/>
</dbReference>
<proteinExistence type="inferred from homology"/>
<protein>
    <submittedName>
        <fullName evidence="2">L-aminopeptidase/D-esterase-like protein</fullName>
    </submittedName>
</protein>
<dbReference type="InterPro" id="IPR016117">
    <property type="entry name" value="ArgJ-like_dom_sf"/>
</dbReference>
<dbReference type="SUPFAM" id="SSF56266">
    <property type="entry name" value="DmpA/ArgJ-like"/>
    <property type="match status" value="1"/>
</dbReference>
<evidence type="ECO:0000313" key="2">
    <source>
        <dbReference type="EMBL" id="MET4560170.1"/>
    </source>
</evidence>
<accession>A0ABV2PGW6</accession>
<organism evidence="2 3">
    <name type="scientific">Lysinibacillus parviboronicapiens</name>
    <dbReference type="NCBI Taxonomy" id="436516"/>
    <lineage>
        <taxon>Bacteria</taxon>
        <taxon>Bacillati</taxon>
        <taxon>Bacillota</taxon>
        <taxon>Bacilli</taxon>
        <taxon>Bacillales</taxon>
        <taxon>Bacillaceae</taxon>
        <taxon>Lysinibacillus</taxon>
    </lineage>
</organism>
<dbReference type="CDD" id="cd02252">
    <property type="entry name" value="nylC_like"/>
    <property type="match status" value="1"/>
</dbReference>
<reference evidence="2 3" key="1">
    <citation type="submission" date="2024-06" db="EMBL/GenBank/DDBJ databases">
        <title>Sorghum-associated microbial communities from plants grown in Nebraska, USA.</title>
        <authorList>
            <person name="Schachtman D."/>
        </authorList>
    </citation>
    <scope>NUCLEOTIDE SEQUENCE [LARGE SCALE GENOMIC DNA]</scope>
    <source>
        <strain evidence="2 3">736</strain>
    </source>
</reference>
<evidence type="ECO:0000256" key="1">
    <source>
        <dbReference type="ARBA" id="ARBA00007068"/>
    </source>
</evidence>
<dbReference type="InterPro" id="IPR005321">
    <property type="entry name" value="Peptidase_S58_DmpA"/>
</dbReference>
<keyword evidence="3" id="KW-1185">Reference proteome</keyword>
<name>A0ABV2PGW6_9BACI</name>
<gene>
    <name evidence="2" type="ORF">ABIA69_001314</name>
</gene>